<reference evidence="2 3" key="1">
    <citation type="submission" date="2020-07" db="EMBL/GenBank/DDBJ databases">
        <authorList>
            <person name="Feng H."/>
        </authorList>
    </citation>
    <scope>NUCLEOTIDE SEQUENCE [LARGE SCALE GENOMIC DNA]</scope>
    <source>
        <strain evidence="3">s-11</strain>
    </source>
</reference>
<dbReference type="OrthoDB" id="9772633at2"/>
<accession>A0A7W1XDK1</accession>
<evidence type="ECO:0000259" key="1">
    <source>
        <dbReference type="Pfam" id="PF01869"/>
    </source>
</evidence>
<feature type="domain" description="ATPase BadF/BadG/BcrA/BcrD type" evidence="1">
    <location>
        <begin position="5"/>
        <end position="277"/>
    </location>
</feature>
<keyword evidence="3" id="KW-1185">Reference proteome</keyword>
<dbReference type="CDD" id="cd24007">
    <property type="entry name" value="ASKHA_NBD_eukNAGK-like"/>
    <property type="match status" value="1"/>
</dbReference>
<dbReference type="PANTHER" id="PTHR43190:SF3">
    <property type="entry name" value="N-ACETYL-D-GLUCOSAMINE KINASE"/>
    <property type="match status" value="1"/>
</dbReference>
<dbReference type="Gene3D" id="3.30.420.40">
    <property type="match status" value="2"/>
</dbReference>
<sequence length="300" mass="32089">MPFVIGVDGGGTKTEAVAFDLSGRELARSRSGFANVLVDPERAIKHIREAIEGCIHQVKDRCLYLYLGLAGIESGTCRAELEKMLRERFAIPFSIVNDAQIAHAGALRGGDGILTVAGTGSICFGVKEGVQAVTGGWGNLLGDEGSGYWIAIQALRRIIAEAERNLPHSPLSRCLLDEIGVKEAEGLKSFVYGVTKAEIAGLAPIVARQADSGDEASAAILRRAGRELVQMTLRLREKLGFGDDVSIAVAGSILCRISHVRETFLREIRQSIVNARVAIAGESAAKGGYYLAMRRLGERG</sequence>
<dbReference type="EMBL" id="JACEIP010000053">
    <property type="protein sequence ID" value="MBA4544638.1"/>
    <property type="molecule type" value="Genomic_DNA"/>
</dbReference>
<dbReference type="Proteomes" id="UP000530514">
    <property type="component" value="Unassembled WGS sequence"/>
</dbReference>
<dbReference type="InterPro" id="IPR002731">
    <property type="entry name" value="ATPase_BadF"/>
</dbReference>
<protein>
    <submittedName>
        <fullName evidence="2">ATPase</fullName>
    </submittedName>
</protein>
<evidence type="ECO:0000313" key="3">
    <source>
        <dbReference type="Proteomes" id="UP000530514"/>
    </source>
</evidence>
<organism evidence="2 3">
    <name type="scientific">Thermoactinomyces daqus</name>
    <dbReference type="NCBI Taxonomy" id="1329516"/>
    <lineage>
        <taxon>Bacteria</taxon>
        <taxon>Bacillati</taxon>
        <taxon>Bacillota</taxon>
        <taxon>Bacilli</taxon>
        <taxon>Bacillales</taxon>
        <taxon>Thermoactinomycetaceae</taxon>
        <taxon>Thermoactinomyces</taxon>
    </lineage>
</organism>
<dbReference type="InterPro" id="IPR043129">
    <property type="entry name" value="ATPase_NBD"/>
</dbReference>
<gene>
    <name evidence="2" type="ORF">H1164_17560</name>
</gene>
<dbReference type="RefSeq" id="WP_033101962.1">
    <property type="nucleotide sequence ID" value="NZ_JACEIP010000053.1"/>
</dbReference>
<evidence type="ECO:0000313" key="2">
    <source>
        <dbReference type="EMBL" id="MBA4544638.1"/>
    </source>
</evidence>
<dbReference type="SUPFAM" id="SSF53067">
    <property type="entry name" value="Actin-like ATPase domain"/>
    <property type="match status" value="2"/>
</dbReference>
<name>A0A7W1XDK1_9BACL</name>
<dbReference type="InterPro" id="IPR052519">
    <property type="entry name" value="Euk-type_GlcNAc_Kinase"/>
</dbReference>
<proteinExistence type="predicted"/>
<dbReference type="AlphaFoldDB" id="A0A7W1XDK1"/>
<comment type="caution">
    <text evidence="2">The sequence shown here is derived from an EMBL/GenBank/DDBJ whole genome shotgun (WGS) entry which is preliminary data.</text>
</comment>
<dbReference type="PANTHER" id="PTHR43190">
    <property type="entry name" value="N-ACETYL-D-GLUCOSAMINE KINASE"/>
    <property type="match status" value="1"/>
</dbReference>
<dbReference type="Pfam" id="PF01869">
    <property type="entry name" value="BcrAD_BadFG"/>
    <property type="match status" value="1"/>
</dbReference>